<dbReference type="Pfam" id="PF04179">
    <property type="entry name" value="Init_tRNA_PT"/>
    <property type="match status" value="1"/>
</dbReference>
<dbReference type="PANTHER" id="PTHR31811:SF0">
    <property type="entry name" value="TRNA A64-2'-O-RIBOSYLPHOSPHATE TRANSFERASE"/>
    <property type="match status" value="1"/>
</dbReference>
<dbReference type="InterPro" id="IPR045632">
    <property type="entry name" value="DUF6314"/>
</dbReference>
<evidence type="ECO:0000259" key="4">
    <source>
        <dbReference type="Pfam" id="PF19834"/>
    </source>
</evidence>
<dbReference type="PANTHER" id="PTHR31811">
    <property type="entry name" value="TRNA A64-2'-O-RIBOSYLPHOSPHATE TRANSFERASE"/>
    <property type="match status" value="1"/>
</dbReference>
<evidence type="ECO:0000259" key="2">
    <source>
        <dbReference type="Pfam" id="PF04179"/>
    </source>
</evidence>
<feature type="domain" description="Rit1 N-terminal" evidence="3">
    <location>
        <begin position="8"/>
        <end position="265"/>
    </location>
</feature>
<gene>
    <name evidence="5" type="primary">RIT1</name>
    <name evidence="5" type="ORF">SLS60_003048</name>
</gene>
<dbReference type="EMBL" id="JAKJXO020000003">
    <property type="protein sequence ID" value="KAL1608109.1"/>
    <property type="molecule type" value="Genomic_DNA"/>
</dbReference>
<comment type="caution">
    <text evidence="5">The sequence shown here is derived from an EMBL/GenBank/DDBJ whole genome shotgun (WGS) entry which is preliminary data.</text>
</comment>
<accession>A0ABR3RUK0</accession>
<dbReference type="GO" id="GO:0016740">
    <property type="term" value="F:transferase activity"/>
    <property type="evidence" value="ECO:0007669"/>
    <property type="project" value="UniProtKB-KW"/>
</dbReference>
<feature type="domain" description="DUF6314" evidence="4">
    <location>
        <begin position="502"/>
        <end position="664"/>
    </location>
</feature>
<sequence>MSSTLSSLKRSALSIHNRLSSIQFDAKFVASVSVAFGLPLVANERCGSWYITPEKKAESVYFKSTDGHTNEWKFSVRRLNLQLLDLVGRSGGCVIVDSTRRGKSMPDAFSKTIPIWCCVMNNALFSDLGEHELHSAPHSVSESEHAQIEKKMKGFVREFLDICKPDVELLRSKIQKPLRPIWITQNSSIPETPPSFSDFYPVVLCTASRRVTGAEGSEGGYIQGAADDHEAWSQGLTPTLFWSHEETLLNTNEEDLPDLIKKLVEEEITSDAIPILIKPTSNLYISTTQNLKTSSFDVVISCGTEPLPESQSKSSKRYLHLQCQAGKLGSRDLRHQLKQLFILEIWLPSGPTDKKILICDHTGRDLAVGTALAILCMYADANGVLACRPHEGTKIDKKVIKQRLSWLTTTHPTLNPPRTTLQSVNAFLMPNPSGTHVPPSSPGTARVTFAAASSTSTRNLLEEPHTDAHSSPVPRSPSTTLAQPCALLPAASTIFTSLQSHGPWTFTRTLTSNLPSHPSGNVTGTATFTPLPCSRPSLLYTEEGEFSTDTGLRFTARRKYVYILRGELNKEVERTFEGEYVAVHFHEEEEVDGVGGLFVTMGDMERKEGGVVSVPNREQHLCAEDLYTARWEFPVFGDGKKMEWWRVRYDVKGPRKDYVSETMYA</sequence>
<dbReference type="InterPro" id="IPR033449">
    <property type="entry name" value="Rit1_N"/>
</dbReference>
<dbReference type="Proteomes" id="UP001521785">
    <property type="component" value="Unassembled WGS sequence"/>
</dbReference>
<evidence type="ECO:0000259" key="3">
    <source>
        <dbReference type="Pfam" id="PF17184"/>
    </source>
</evidence>
<keyword evidence="6" id="KW-1185">Reference proteome</keyword>
<dbReference type="InterPro" id="IPR033421">
    <property type="entry name" value="Rit1_DUSP-like"/>
</dbReference>
<organism evidence="5 6">
    <name type="scientific">Paraconiothyrium brasiliense</name>
    <dbReference type="NCBI Taxonomy" id="300254"/>
    <lineage>
        <taxon>Eukaryota</taxon>
        <taxon>Fungi</taxon>
        <taxon>Dikarya</taxon>
        <taxon>Ascomycota</taxon>
        <taxon>Pezizomycotina</taxon>
        <taxon>Dothideomycetes</taxon>
        <taxon>Pleosporomycetidae</taxon>
        <taxon>Pleosporales</taxon>
        <taxon>Massarineae</taxon>
        <taxon>Didymosphaeriaceae</taxon>
        <taxon>Paraconiothyrium</taxon>
    </lineage>
</organism>
<dbReference type="InterPro" id="IPR007306">
    <property type="entry name" value="Rit1"/>
</dbReference>
<feature type="domain" description="Rit1 DUSP-like" evidence="2">
    <location>
        <begin position="318"/>
        <end position="428"/>
    </location>
</feature>
<name>A0ABR3RUK0_9PLEO</name>
<reference evidence="5 6" key="1">
    <citation type="submission" date="2024-02" db="EMBL/GenBank/DDBJ databases">
        <title>De novo assembly and annotation of 12 fungi associated with fruit tree decline syndrome in Ontario, Canada.</title>
        <authorList>
            <person name="Sulman M."/>
            <person name="Ellouze W."/>
            <person name="Ilyukhin E."/>
        </authorList>
    </citation>
    <scope>NUCLEOTIDE SEQUENCE [LARGE SCALE GENOMIC DNA]</scope>
    <source>
        <strain evidence="5 6">M42-189</strain>
    </source>
</reference>
<evidence type="ECO:0000313" key="6">
    <source>
        <dbReference type="Proteomes" id="UP001521785"/>
    </source>
</evidence>
<dbReference type="Pfam" id="PF19834">
    <property type="entry name" value="DUF6314"/>
    <property type="match status" value="1"/>
</dbReference>
<feature type="region of interest" description="Disordered" evidence="1">
    <location>
        <begin position="453"/>
        <end position="480"/>
    </location>
</feature>
<protein>
    <submittedName>
        <fullName evidence="5">tRNA A64-2'-O-ribosylphosphate transferase</fullName>
    </submittedName>
</protein>
<proteinExistence type="predicted"/>
<keyword evidence="5" id="KW-0808">Transferase</keyword>
<dbReference type="Pfam" id="PF17184">
    <property type="entry name" value="Rit1_C"/>
    <property type="match status" value="1"/>
</dbReference>
<evidence type="ECO:0000313" key="5">
    <source>
        <dbReference type="EMBL" id="KAL1608109.1"/>
    </source>
</evidence>
<evidence type="ECO:0000256" key="1">
    <source>
        <dbReference type="SAM" id="MobiDB-lite"/>
    </source>
</evidence>